<protein>
    <submittedName>
        <fullName evidence="2">SprT-like family</fullName>
    </submittedName>
</protein>
<dbReference type="SUPFAM" id="SSF55486">
    <property type="entry name" value="Metalloproteases ('zincins'), catalytic domain"/>
    <property type="match status" value="1"/>
</dbReference>
<name>A0A376BZ06_9FLAO</name>
<evidence type="ECO:0000313" key="3">
    <source>
        <dbReference type="Proteomes" id="UP000255515"/>
    </source>
</evidence>
<organism evidence="2 3">
    <name type="scientific">Bergeyella zoohelcum</name>
    <dbReference type="NCBI Taxonomy" id="1015"/>
    <lineage>
        <taxon>Bacteria</taxon>
        <taxon>Pseudomonadati</taxon>
        <taxon>Bacteroidota</taxon>
        <taxon>Flavobacteriia</taxon>
        <taxon>Flavobacteriales</taxon>
        <taxon>Weeksellaceae</taxon>
        <taxon>Bergeyella</taxon>
    </lineage>
</organism>
<dbReference type="AlphaFoldDB" id="A0A376BZ06"/>
<gene>
    <name evidence="2" type="ORF">NCTC11661_00570</name>
</gene>
<reference evidence="2 3" key="1">
    <citation type="submission" date="2018-06" db="EMBL/GenBank/DDBJ databases">
        <authorList>
            <consortium name="Pathogen Informatics"/>
            <person name="Doyle S."/>
        </authorList>
    </citation>
    <scope>NUCLEOTIDE SEQUENCE [LARGE SCALE GENOMIC DNA]</scope>
    <source>
        <strain evidence="2 3">NCTC11661</strain>
    </source>
</reference>
<dbReference type="RefSeq" id="WP_002686667.1">
    <property type="nucleotide sequence ID" value="NZ_UFTJ01000001.1"/>
</dbReference>
<dbReference type="Proteomes" id="UP000255515">
    <property type="component" value="Unassembled WGS sequence"/>
</dbReference>
<evidence type="ECO:0000313" key="2">
    <source>
        <dbReference type="EMBL" id="SSZ46908.1"/>
    </source>
</evidence>
<proteinExistence type="predicted"/>
<dbReference type="GO" id="GO:0006950">
    <property type="term" value="P:response to stress"/>
    <property type="evidence" value="ECO:0007669"/>
    <property type="project" value="UniProtKB-ARBA"/>
</dbReference>
<dbReference type="Pfam" id="PF10263">
    <property type="entry name" value="SprT-like"/>
    <property type="match status" value="1"/>
</dbReference>
<feature type="domain" description="SprT-like" evidence="1">
    <location>
        <begin position="21"/>
        <end position="96"/>
    </location>
</feature>
<accession>A0A376BZ06</accession>
<dbReference type="EMBL" id="UFTJ01000001">
    <property type="protein sequence ID" value="SSZ46908.1"/>
    <property type="molecule type" value="Genomic_DNA"/>
</dbReference>
<evidence type="ECO:0000259" key="1">
    <source>
        <dbReference type="Pfam" id="PF10263"/>
    </source>
</evidence>
<sequence length="196" mass="22982">MDKLFAYLPDNALSFIQKWSNSFKVKITITRDRSSKLGDYHKDQQGTHQITINHNLEPELFFFVLTHELAHLLAFEHFGRKIPPHGVHWKTVYRNMLLESIHIYSSDLQPYILTYAKNPKANFNAFTPLVKYFSKTKMHDGEVLVEQLTPESLFMYRGEMYLMVGKLRKNYLCIQQGSLKKYTFNPMASVVKIENS</sequence>
<dbReference type="InterPro" id="IPR006640">
    <property type="entry name" value="SprT-like_domain"/>
</dbReference>